<keyword evidence="2" id="KW-0808">Transferase</keyword>
<accession>A0ABY8CBC0</accession>
<comment type="similarity">
    <text evidence="1">Belongs to the class-IV pyridoxal-phosphate-dependent aminotransferase family.</text>
</comment>
<dbReference type="RefSeq" id="WP_275595514.1">
    <property type="nucleotide sequence ID" value="NZ_CP102381.1"/>
</dbReference>
<dbReference type="PANTHER" id="PTHR42743">
    <property type="entry name" value="AMINO-ACID AMINOTRANSFERASE"/>
    <property type="match status" value="1"/>
</dbReference>
<dbReference type="SUPFAM" id="SSF56752">
    <property type="entry name" value="D-aminoacid aminotransferase-like PLP-dependent enzymes"/>
    <property type="match status" value="1"/>
</dbReference>
<dbReference type="InterPro" id="IPR043132">
    <property type="entry name" value="BCAT-like_C"/>
</dbReference>
<keyword evidence="3" id="KW-1185">Reference proteome</keyword>
<dbReference type="InterPro" id="IPR050571">
    <property type="entry name" value="Class-IV_PLP-Dep_Aminotrnsfr"/>
</dbReference>
<reference evidence="2 3" key="1">
    <citation type="submission" date="2022-06" db="EMBL/GenBank/DDBJ databases">
        <title>Thiomicrohabdus sp. nov, an obligately chemolithoautotrophic, sulfur-oxidizing bacterium isolated from beach of Guanyin Mountain. Amoy.</title>
        <authorList>
            <person name="Zhu H."/>
        </authorList>
    </citation>
    <scope>NUCLEOTIDE SEQUENCE [LARGE SCALE GENOMIC DNA]</scope>
    <source>
        <strain evidence="2 3">XGS-01</strain>
    </source>
</reference>
<dbReference type="CDD" id="cd01558">
    <property type="entry name" value="D-AAT_like"/>
    <property type="match status" value="1"/>
</dbReference>
<dbReference type="InterPro" id="IPR043131">
    <property type="entry name" value="BCAT-like_N"/>
</dbReference>
<sequence length="293" mass="32992">MTDSVNQQIVYLNGSYLPMMESQISTQDRGFLFGDGVYEVIPVYQGKLFRFDAHIQRLKNSLQATSITNPFNDSEWLEMLENLVAKHDWQDQYIYLQVTRGVQMQRDHLPADCLTPTIYAYTNPLKPVVDNIIQNGIKVVSLDDIRWLRCDIKATTLLPNVMMKLAAKSQGADDAILITREGNISEGTASNTFIVKDGNLITPPNSNEILPGITRMVIESIAAEHNIPMIEKNITLDDLNSADEIWLSSSTKEALPVTQLNGQAVGSGKPGALWLQMREHYQQHKQKFIESQL</sequence>
<protein>
    <submittedName>
        <fullName evidence="2">D-amino acid aminotransferase</fullName>
    </submittedName>
</protein>
<dbReference type="Pfam" id="PF01063">
    <property type="entry name" value="Aminotran_4"/>
    <property type="match status" value="1"/>
</dbReference>
<dbReference type="Gene3D" id="3.30.470.10">
    <property type="match status" value="1"/>
</dbReference>
<dbReference type="InterPro" id="IPR036038">
    <property type="entry name" value="Aminotransferase-like"/>
</dbReference>
<name>A0ABY8CBC0_9GAMM</name>
<gene>
    <name evidence="2" type="ORF">NR989_03135</name>
</gene>
<dbReference type="Proteomes" id="UP001222275">
    <property type="component" value="Chromosome"/>
</dbReference>
<dbReference type="InterPro" id="IPR001544">
    <property type="entry name" value="Aminotrans_IV"/>
</dbReference>
<keyword evidence="2" id="KW-0032">Aminotransferase</keyword>
<dbReference type="PANTHER" id="PTHR42743:SF10">
    <property type="entry name" value="D-ALANINE AMINOTRANSFERASE"/>
    <property type="match status" value="1"/>
</dbReference>
<evidence type="ECO:0000313" key="2">
    <source>
        <dbReference type="EMBL" id="WEJ63260.1"/>
    </source>
</evidence>
<evidence type="ECO:0000256" key="1">
    <source>
        <dbReference type="ARBA" id="ARBA00009320"/>
    </source>
</evidence>
<organism evidence="2 3">
    <name type="scientific">Thiomicrorhabdus lithotrophica</name>
    <dbReference type="NCBI Taxonomy" id="2949997"/>
    <lineage>
        <taxon>Bacteria</taxon>
        <taxon>Pseudomonadati</taxon>
        <taxon>Pseudomonadota</taxon>
        <taxon>Gammaproteobacteria</taxon>
        <taxon>Thiotrichales</taxon>
        <taxon>Piscirickettsiaceae</taxon>
        <taxon>Thiomicrorhabdus</taxon>
    </lineage>
</organism>
<dbReference type="GO" id="GO:0008483">
    <property type="term" value="F:transaminase activity"/>
    <property type="evidence" value="ECO:0007669"/>
    <property type="project" value="UniProtKB-KW"/>
</dbReference>
<dbReference type="EMBL" id="CP102381">
    <property type="protein sequence ID" value="WEJ63260.1"/>
    <property type="molecule type" value="Genomic_DNA"/>
</dbReference>
<evidence type="ECO:0000313" key="3">
    <source>
        <dbReference type="Proteomes" id="UP001222275"/>
    </source>
</evidence>
<proteinExistence type="inferred from homology"/>
<dbReference type="Gene3D" id="3.20.10.10">
    <property type="entry name" value="D-amino Acid Aminotransferase, subunit A, domain 2"/>
    <property type="match status" value="1"/>
</dbReference>